<sequence>MASHGDTTESQSMNGSLAEGHRAYKSFKRKFAKLKIKFEQAMKEGNSLVKEELRIIDLSRRLKEQNDQLLELLLELNSSIRIPRHLRYSLSIPGELFSEACPPEPGTPPTPSFDAATARQKLREARVKLLEGKMSAVACRRLEESIARSDNFAPALHYSELIKTPHTMPSNGIHSTVDGDLDSTLGFLSPEHDMEYTNKLDSGLGFTRTGDRPLTAEREREIIMRNPTSMYNRLRKNDPNAFQDTESIGASEKPSAPSKAAATRTSKRAAAQAPKEEKIFEDDSFMLDLEPEVSKGSNRTKRKRDEDGGYRPKGGSGRFEEEERRWHQEEKTSRCISELSSRPSRVSSPDSMDFTWVSFPF</sequence>
<dbReference type="AlphaFoldDB" id="A0A0J8RCD7"/>
<feature type="region of interest" description="Disordered" evidence="2">
    <location>
        <begin position="230"/>
        <end position="349"/>
    </location>
</feature>
<evidence type="ECO:0000313" key="5">
    <source>
        <dbReference type="EMBL" id="KMU81563.1"/>
    </source>
</evidence>
<keyword evidence="1" id="KW-0175">Coiled coil</keyword>
<evidence type="ECO:0000256" key="1">
    <source>
        <dbReference type="SAM" id="Coils"/>
    </source>
</evidence>
<dbReference type="STRING" id="454286.A0A0J8RCD7"/>
<dbReference type="Pfam" id="PF24244">
    <property type="entry name" value="Iec3-like_M"/>
    <property type="match status" value="1"/>
</dbReference>
<feature type="compositionally biased region" description="Low complexity" evidence="2">
    <location>
        <begin position="250"/>
        <end position="271"/>
    </location>
</feature>
<evidence type="ECO:0000259" key="3">
    <source>
        <dbReference type="Pfam" id="PF14612"/>
    </source>
</evidence>
<protein>
    <submittedName>
        <fullName evidence="5">Uncharacterized protein</fullName>
    </submittedName>
</protein>
<dbReference type="InterPro" id="IPR032742">
    <property type="entry name" value="Iec3_N"/>
</dbReference>
<name>A0A0J8RCD7_COCIT</name>
<feature type="compositionally biased region" description="Basic and acidic residues" evidence="2">
    <location>
        <begin position="318"/>
        <end position="333"/>
    </location>
</feature>
<dbReference type="InterPro" id="IPR055449">
    <property type="entry name" value="Iec3-like_M"/>
</dbReference>
<accession>A0A0J8RCD7</accession>
<gene>
    <name evidence="5" type="ORF">CISG_09295</name>
</gene>
<proteinExistence type="predicted"/>
<feature type="domain" description="INO80 complex subunit 3 N-terminal" evidence="3">
    <location>
        <begin position="25"/>
        <end position="94"/>
    </location>
</feature>
<feature type="compositionally biased region" description="Acidic residues" evidence="2">
    <location>
        <begin position="279"/>
        <end position="291"/>
    </location>
</feature>
<dbReference type="EMBL" id="DS268204">
    <property type="protein sequence ID" value="KMU81563.1"/>
    <property type="molecule type" value="Genomic_DNA"/>
</dbReference>
<evidence type="ECO:0000313" key="6">
    <source>
        <dbReference type="Proteomes" id="UP000054559"/>
    </source>
</evidence>
<evidence type="ECO:0000259" key="4">
    <source>
        <dbReference type="Pfam" id="PF24244"/>
    </source>
</evidence>
<dbReference type="GO" id="GO:0031011">
    <property type="term" value="C:Ino80 complex"/>
    <property type="evidence" value="ECO:0007669"/>
    <property type="project" value="InterPro"/>
</dbReference>
<feature type="domain" description="INO80 complex subunit 3-like middle region" evidence="4">
    <location>
        <begin position="157"/>
        <end position="246"/>
    </location>
</feature>
<feature type="compositionally biased region" description="Low complexity" evidence="2">
    <location>
        <begin position="337"/>
        <end position="349"/>
    </location>
</feature>
<dbReference type="OrthoDB" id="1650at2759"/>
<evidence type="ECO:0000256" key="2">
    <source>
        <dbReference type="SAM" id="MobiDB-lite"/>
    </source>
</evidence>
<dbReference type="GO" id="GO:0006338">
    <property type="term" value="P:chromatin remodeling"/>
    <property type="evidence" value="ECO:0007669"/>
    <property type="project" value="InterPro"/>
</dbReference>
<feature type="coiled-coil region" evidence="1">
    <location>
        <begin position="24"/>
        <end position="79"/>
    </location>
</feature>
<dbReference type="Proteomes" id="UP000054559">
    <property type="component" value="Unassembled WGS sequence"/>
</dbReference>
<organism evidence="5 6">
    <name type="scientific">Coccidioides immitis RMSCC 3703</name>
    <dbReference type="NCBI Taxonomy" id="454286"/>
    <lineage>
        <taxon>Eukaryota</taxon>
        <taxon>Fungi</taxon>
        <taxon>Dikarya</taxon>
        <taxon>Ascomycota</taxon>
        <taxon>Pezizomycotina</taxon>
        <taxon>Eurotiomycetes</taxon>
        <taxon>Eurotiomycetidae</taxon>
        <taxon>Onygenales</taxon>
        <taxon>Onygenaceae</taxon>
        <taxon>Coccidioides</taxon>
    </lineage>
</organism>
<reference evidence="6" key="1">
    <citation type="journal article" date="2010" name="Genome Res.">
        <title>Population genomic sequencing of Coccidioides fungi reveals recent hybridization and transposon control.</title>
        <authorList>
            <person name="Neafsey D.E."/>
            <person name="Barker B.M."/>
            <person name="Sharpton T.J."/>
            <person name="Stajich J.E."/>
            <person name="Park D.J."/>
            <person name="Whiston E."/>
            <person name="Hung C.-Y."/>
            <person name="McMahan C."/>
            <person name="White J."/>
            <person name="Sykes S."/>
            <person name="Heiman D."/>
            <person name="Young S."/>
            <person name="Zeng Q."/>
            <person name="Abouelleil A."/>
            <person name="Aftuck L."/>
            <person name="Bessette D."/>
            <person name="Brown A."/>
            <person name="FitzGerald M."/>
            <person name="Lui A."/>
            <person name="Macdonald J.P."/>
            <person name="Priest M."/>
            <person name="Orbach M.J."/>
            <person name="Galgiani J.N."/>
            <person name="Kirkland T.N."/>
            <person name="Cole G.T."/>
            <person name="Birren B.W."/>
            <person name="Henn M.R."/>
            <person name="Taylor J.W."/>
            <person name="Rounsley S.D."/>
        </authorList>
    </citation>
    <scope>NUCLEOTIDE SEQUENCE [LARGE SCALE GENOMIC DNA]</scope>
    <source>
        <strain evidence="6">RMSCC 3703</strain>
    </source>
</reference>
<dbReference type="Pfam" id="PF14612">
    <property type="entry name" value="Ino80_Iec3"/>
    <property type="match status" value="1"/>
</dbReference>